<dbReference type="AlphaFoldDB" id="A0A1N7NF72"/>
<sequence>MQLYPAIVAYIQTAEKGIAAIPAERKTQLDSITTYVKQKINKGQIANLIFICTHNSRRSHTAQLWAAAAAAYYGVDGVANYSGGTEITAFNLSAIKALTDAGFSIEVATPGKNPVFEVKLGNNLPAIPAFSKKYMDEPNPAKDFAAVMTCSHADESCPFVAGADGRIAIPYEDPKAFDGTPRQDAAYKERCLQIATEMLYVFGQLKKN</sequence>
<protein>
    <submittedName>
        <fullName evidence="1">Protein-tyrosine phosphatase/arsenate reductase</fullName>
    </submittedName>
</protein>
<gene>
    <name evidence="1" type="ORF">SAMN05421788_102397</name>
</gene>
<dbReference type="InterPro" id="IPR036196">
    <property type="entry name" value="Ptyr_pPase_sf"/>
</dbReference>
<keyword evidence="2" id="KW-1185">Reference proteome</keyword>
<dbReference type="SUPFAM" id="SSF52788">
    <property type="entry name" value="Phosphotyrosine protein phosphatases I"/>
    <property type="match status" value="1"/>
</dbReference>
<name>A0A1N7NF72_9BACT</name>
<dbReference type="PANTHER" id="PTHR43428:SF1">
    <property type="entry name" value="ARSENATE REDUCTASE"/>
    <property type="match status" value="1"/>
</dbReference>
<dbReference type="Proteomes" id="UP000186917">
    <property type="component" value="Unassembled WGS sequence"/>
</dbReference>
<dbReference type="OrthoDB" id="9793058at2"/>
<dbReference type="STRING" id="477680.SAMN05421788_102397"/>
<evidence type="ECO:0000313" key="2">
    <source>
        <dbReference type="Proteomes" id="UP000186917"/>
    </source>
</evidence>
<proteinExistence type="predicted"/>
<accession>A0A1N7NF72</accession>
<reference evidence="2" key="1">
    <citation type="submission" date="2017-01" db="EMBL/GenBank/DDBJ databases">
        <authorList>
            <person name="Varghese N."/>
            <person name="Submissions S."/>
        </authorList>
    </citation>
    <scope>NUCLEOTIDE SEQUENCE [LARGE SCALE GENOMIC DNA]</scope>
    <source>
        <strain evidence="2">DSM 21054</strain>
    </source>
</reference>
<evidence type="ECO:0000313" key="1">
    <source>
        <dbReference type="EMBL" id="SIS97025.1"/>
    </source>
</evidence>
<dbReference type="PANTHER" id="PTHR43428">
    <property type="entry name" value="ARSENATE REDUCTASE"/>
    <property type="match status" value="1"/>
</dbReference>
<organism evidence="1 2">
    <name type="scientific">Filimonas lacunae</name>
    <dbReference type="NCBI Taxonomy" id="477680"/>
    <lineage>
        <taxon>Bacteria</taxon>
        <taxon>Pseudomonadati</taxon>
        <taxon>Bacteroidota</taxon>
        <taxon>Chitinophagia</taxon>
        <taxon>Chitinophagales</taxon>
        <taxon>Chitinophagaceae</taxon>
        <taxon>Filimonas</taxon>
    </lineage>
</organism>
<dbReference type="Gene3D" id="3.40.50.2300">
    <property type="match status" value="1"/>
</dbReference>
<dbReference type="EMBL" id="FTOR01000002">
    <property type="protein sequence ID" value="SIS97025.1"/>
    <property type="molecule type" value="Genomic_DNA"/>
</dbReference>